<dbReference type="PANTHER" id="PTHR21666">
    <property type="entry name" value="PEPTIDASE-RELATED"/>
    <property type="match status" value="1"/>
</dbReference>
<dbReference type="Proteomes" id="UP001166291">
    <property type="component" value="Unassembled WGS sequence"/>
</dbReference>
<organism evidence="3 4">
    <name type="scientific">Zhongshania aquimaris</name>
    <dbReference type="NCBI Taxonomy" id="2857107"/>
    <lineage>
        <taxon>Bacteria</taxon>
        <taxon>Pseudomonadati</taxon>
        <taxon>Pseudomonadota</taxon>
        <taxon>Gammaproteobacteria</taxon>
        <taxon>Cellvibrionales</taxon>
        <taxon>Spongiibacteraceae</taxon>
        <taxon>Zhongshania</taxon>
    </lineage>
</organism>
<evidence type="ECO:0000259" key="2">
    <source>
        <dbReference type="Pfam" id="PF01551"/>
    </source>
</evidence>
<name>A0ABS6VQ14_9GAMM</name>
<evidence type="ECO:0000313" key="3">
    <source>
        <dbReference type="EMBL" id="MBW2940411.1"/>
    </source>
</evidence>
<feature type="transmembrane region" description="Helical" evidence="1">
    <location>
        <begin position="27"/>
        <end position="48"/>
    </location>
</feature>
<feature type="domain" description="M23ase beta-sheet core" evidence="2">
    <location>
        <begin position="169"/>
        <end position="262"/>
    </location>
</feature>
<dbReference type="PANTHER" id="PTHR21666:SF289">
    <property type="entry name" value="L-ALA--D-GLU ENDOPEPTIDASE"/>
    <property type="match status" value="1"/>
</dbReference>
<sequence>MRDHYRITITNYSGAKHYTVTQLMRRYMAGFGILLGTCFLGGFLAILFMSTRLGMLNTEVAELQQYQAKIKIENSVLMAEQRRLQQTVDEKVAALSTMTDELGSIETMIGLTPDPDIALYQRLDTASQTASEKHHMLNAIPSGYPLSNAFVTSRYGMRNHPVLGKMALHGGADLRAAVGTPVYATADGVVEWAGMNSSGFGNMIKLSHNFGFVTVFGHLSKSSVAVGDYVRQGDLIGYTGNTGLSSAPHLHYEVRYLHRRLAPGPFMEWSWENYDVLFTREEQIKWDSLAKTLRKQMVVPERRWSQLAPRLPVTSS</sequence>
<keyword evidence="4" id="KW-1185">Reference proteome</keyword>
<accession>A0ABS6VQ14</accession>
<proteinExistence type="predicted"/>
<comment type="caution">
    <text evidence="3">The sequence shown here is derived from an EMBL/GenBank/DDBJ whole genome shotgun (WGS) entry which is preliminary data.</text>
</comment>
<evidence type="ECO:0000313" key="4">
    <source>
        <dbReference type="Proteomes" id="UP001166291"/>
    </source>
</evidence>
<dbReference type="EMBL" id="JAHWDQ010000001">
    <property type="protein sequence ID" value="MBW2940411.1"/>
    <property type="molecule type" value="Genomic_DNA"/>
</dbReference>
<evidence type="ECO:0000256" key="1">
    <source>
        <dbReference type="SAM" id="Phobius"/>
    </source>
</evidence>
<keyword evidence="1" id="KW-0812">Transmembrane</keyword>
<gene>
    <name evidence="3" type="ORF">KXJ70_06480</name>
</gene>
<protein>
    <submittedName>
        <fullName evidence="3">M23 family metallopeptidase</fullName>
    </submittedName>
</protein>
<keyword evidence="1" id="KW-0472">Membrane</keyword>
<dbReference type="InterPro" id="IPR050570">
    <property type="entry name" value="Cell_wall_metabolism_enzyme"/>
</dbReference>
<reference evidence="3" key="1">
    <citation type="submission" date="2021-07" db="EMBL/GenBank/DDBJ databases">
        <title>Zhongshania sp. CAU 1632 isolated from seawater.</title>
        <authorList>
            <person name="Kim W."/>
        </authorList>
    </citation>
    <scope>NUCLEOTIDE SEQUENCE</scope>
    <source>
        <strain evidence="3">CAU 1632</strain>
    </source>
</reference>
<keyword evidence="1" id="KW-1133">Transmembrane helix</keyword>
<dbReference type="RefSeq" id="WP_219042609.1">
    <property type="nucleotide sequence ID" value="NZ_JAHWDQ010000001.1"/>
</dbReference>
<dbReference type="CDD" id="cd12797">
    <property type="entry name" value="M23_peptidase"/>
    <property type="match status" value="1"/>
</dbReference>
<dbReference type="Pfam" id="PF01551">
    <property type="entry name" value="Peptidase_M23"/>
    <property type="match status" value="1"/>
</dbReference>
<dbReference type="InterPro" id="IPR016047">
    <property type="entry name" value="M23ase_b-sheet_dom"/>
</dbReference>